<dbReference type="Gene3D" id="3.40.50.720">
    <property type="entry name" value="NAD(P)-binding Rossmann-like Domain"/>
    <property type="match status" value="1"/>
</dbReference>
<evidence type="ECO:0000259" key="3">
    <source>
        <dbReference type="Pfam" id="PF08338"/>
    </source>
</evidence>
<dbReference type="InterPro" id="IPR036291">
    <property type="entry name" value="NAD(P)-bd_dom_sf"/>
</dbReference>
<proteinExistence type="inferred from homology"/>
<protein>
    <submittedName>
        <fullName evidence="4">TIGR01777 family oxidoreductase</fullName>
    </submittedName>
</protein>
<dbReference type="PANTHER" id="PTHR11092:SF0">
    <property type="entry name" value="EPIMERASE FAMILY PROTEIN SDR39U1"/>
    <property type="match status" value="1"/>
</dbReference>
<feature type="domain" description="DUF1731" evidence="3">
    <location>
        <begin position="254"/>
        <end position="303"/>
    </location>
</feature>
<dbReference type="InterPro" id="IPR013549">
    <property type="entry name" value="DUF1731"/>
</dbReference>
<dbReference type="NCBIfam" id="TIGR01777">
    <property type="entry name" value="yfcH"/>
    <property type="match status" value="1"/>
</dbReference>
<accession>A0ABY7WI55</accession>
<keyword evidence="5" id="KW-1185">Reference proteome</keyword>
<sequence length="308" mass="34368">MTYNKIVLAGGNGYLGSVLAAYYQTRAKEVIILSRKAKPADGNIKTLRWDGQTVGEWATRLEDADLLINLCGKNVNCRYTKTNKAAIVESRVVPTQLLGRVIAEMVHPPKLWINVTSATIYRHAEDRPQDEETGEIGYGFSIDVCRQWEETFFDTHTPHTRKIALRMGIVLGRGDGAFPRLLNLVKFGLGGKQGNGEQYVSWVHEQDAAKCTEWLMQREDLAGVINCTAPEPVKNTVFMQAIRDAYGIKLGLPAPAWLLEIGAKVIGTETELILKSRWVLPKRLLDSGYTFIFSKTAHAVHDLLSIRS</sequence>
<feature type="domain" description="NAD-dependent epimerase/dehydratase" evidence="2">
    <location>
        <begin position="6"/>
        <end position="220"/>
    </location>
</feature>
<comment type="similarity">
    <text evidence="1">Belongs to the NAD(P)-dependent epimerase/dehydratase family. SDR39U1 subfamily.</text>
</comment>
<reference evidence="4 5" key="1">
    <citation type="submission" date="2023-02" db="EMBL/GenBank/DDBJ databases">
        <title>Genome sequence of Sphingobacterium sp. KACC 22765.</title>
        <authorList>
            <person name="Kim S."/>
            <person name="Heo J."/>
            <person name="Kwon S.-W."/>
        </authorList>
    </citation>
    <scope>NUCLEOTIDE SEQUENCE [LARGE SCALE GENOMIC DNA]</scope>
    <source>
        <strain evidence="4 5">KACC 22765</strain>
    </source>
</reference>
<dbReference type="SUPFAM" id="SSF51735">
    <property type="entry name" value="NAD(P)-binding Rossmann-fold domains"/>
    <property type="match status" value="1"/>
</dbReference>
<evidence type="ECO:0000313" key="4">
    <source>
        <dbReference type="EMBL" id="WDF69185.1"/>
    </source>
</evidence>
<dbReference type="EMBL" id="CP117880">
    <property type="protein sequence ID" value="WDF69185.1"/>
    <property type="molecule type" value="Genomic_DNA"/>
</dbReference>
<dbReference type="InterPro" id="IPR001509">
    <property type="entry name" value="Epimerase_deHydtase"/>
</dbReference>
<gene>
    <name evidence="4" type="ORF">PQ465_02100</name>
</gene>
<name>A0ABY7WI55_9SPHI</name>
<dbReference type="Proteomes" id="UP001221558">
    <property type="component" value="Chromosome"/>
</dbReference>
<organism evidence="4 5">
    <name type="scientific">Sphingobacterium oryzagri</name>
    <dbReference type="NCBI Taxonomy" id="3025669"/>
    <lineage>
        <taxon>Bacteria</taxon>
        <taxon>Pseudomonadati</taxon>
        <taxon>Bacteroidota</taxon>
        <taxon>Sphingobacteriia</taxon>
        <taxon>Sphingobacteriales</taxon>
        <taxon>Sphingobacteriaceae</taxon>
        <taxon>Sphingobacterium</taxon>
    </lineage>
</organism>
<dbReference type="RefSeq" id="WP_274267912.1">
    <property type="nucleotide sequence ID" value="NZ_CP117880.1"/>
</dbReference>
<dbReference type="InterPro" id="IPR010099">
    <property type="entry name" value="SDR39U1"/>
</dbReference>
<dbReference type="PANTHER" id="PTHR11092">
    <property type="entry name" value="SUGAR NUCLEOTIDE EPIMERASE RELATED"/>
    <property type="match status" value="1"/>
</dbReference>
<evidence type="ECO:0000256" key="1">
    <source>
        <dbReference type="ARBA" id="ARBA00009353"/>
    </source>
</evidence>
<dbReference type="Pfam" id="PF01370">
    <property type="entry name" value="Epimerase"/>
    <property type="match status" value="1"/>
</dbReference>
<evidence type="ECO:0000259" key="2">
    <source>
        <dbReference type="Pfam" id="PF01370"/>
    </source>
</evidence>
<evidence type="ECO:0000313" key="5">
    <source>
        <dbReference type="Proteomes" id="UP001221558"/>
    </source>
</evidence>
<dbReference type="Pfam" id="PF08338">
    <property type="entry name" value="DUF1731"/>
    <property type="match status" value="1"/>
</dbReference>